<dbReference type="OrthoDB" id="2079744at2"/>
<organism evidence="2 3">
    <name type="scientific">Heliophilum fasciatum</name>
    <dbReference type="NCBI Taxonomy" id="35700"/>
    <lineage>
        <taxon>Bacteria</taxon>
        <taxon>Bacillati</taxon>
        <taxon>Bacillota</taxon>
        <taxon>Clostridia</taxon>
        <taxon>Eubacteriales</taxon>
        <taxon>Heliobacteriaceae</taxon>
        <taxon>Heliophilum</taxon>
    </lineage>
</organism>
<dbReference type="RefSeq" id="WP_131921044.1">
    <property type="nucleotide sequence ID" value="NZ_JAOQNU010000048.1"/>
</dbReference>
<name>A0A4R2RD36_9FIRM</name>
<reference evidence="2 3" key="1">
    <citation type="submission" date="2019-03" db="EMBL/GenBank/DDBJ databases">
        <title>Genomic Encyclopedia of Type Strains, Phase IV (KMG-IV): sequencing the most valuable type-strain genomes for metagenomic binning, comparative biology and taxonomic classification.</title>
        <authorList>
            <person name="Goeker M."/>
        </authorList>
    </citation>
    <scope>NUCLEOTIDE SEQUENCE [LARGE SCALE GENOMIC DNA]</scope>
    <source>
        <strain evidence="2 3">DSM 11170</strain>
    </source>
</reference>
<feature type="transmembrane region" description="Helical" evidence="1">
    <location>
        <begin position="45"/>
        <end position="65"/>
    </location>
</feature>
<keyword evidence="1" id="KW-1133">Transmembrane helix</keyword>
<protein>
    <submittedName>
        <fullName evidence="2">Uncharacterized protein</fullName>
    </submittedName>
</protein>
<keyword evidence="1" id="KW-0812">Transmembrane</keyword>
<evidence type="ECO:0000256" key="1">
    <source>
        <dbReference type="SAM" id="Phobius"/>
    </source>
</evidence>
<evidence type="ECO:0000313" key="2">
    <source>
        <dbReference type="EMBL" id="TCP59877.1"/>
    </source>
</evidence>
<accession>A0A4R2RD36</accession>
<gene>
    <name evidence="2" type="ORF">EDD73_1477</name>
</gene>
<feature type="transmembrane region" description="Helical" evidence="1">
    <location>
        <begin position="85"/>
        <end position="106"/>
    </location>
</feature>
<comment type="caution">
    <text evidence="2">The sequence shown here is derived from an EMBL/GenBank/DDBJ whole genome shotgun (WGS) entry which is preliminary data.</text>
</comment>
<sequence length="268" mass="29801">MSLFPWHHLAEMLIWFVLGAGLWHFSDQLAATMLQNAYVRRNPAWFTASALILGTGMFVLFYMAADLLVGEAALIAETVISLQGRFFLAGSFSLLLVVFFTAVRFFSLQRDVLVTRVLTEWDFSFDDLLDEQDWGGATITEAAELVERLGRGRLALAILGVDGEIIALAVRRLAELRLQEGEAEQLATWVSLLGGQSASLTFRPEEDYVRPGREEMDSVRSLVAAMSAKKISIPIFLYFDGQERHCLHNAAAKGSHPQPKTLHQQGSV</sequence>
<dbReference type="Proteomes" id="UP000294813">
    <property type="component" value="Unassembled WGS sequence"/>
</dbReference>
<dbReference type="EMBL" id="SLXT01000047">
    <property type="protein sequence ID" value="TCP59877.1"/>
    <property type="molecule type" value="Genomic_DNA"/>
</dbReference>
<evidence type="ECO:0000313" key="3">
    <source>
        <dbReference type="Proteomes" id="UP000294813"/>
    </source>
</evidence>
<feature type="transmembrane region" description="Helical" evidence="1">
    <location>
        <begin position="6"/>
        <end position="25"/>
    </location>
</feature>
<keyword evidence="3" id="KW-1185">Reference proteome</keyword>
<proteinExistence type="predicted"/>
<dbReference type="AlphaFoldDB" id="A0A4R2RD36"/>
<keyword evidence="1" id="KW-0472">Membrane</keyword>